<evidence type="ECO:0000256" key="7">
    <source>
        <dbReference type="SAM" id="MobiDB-lite"/>
    </source>
</evidence>
<sequence length="383" mass="42009">MAYMLNQTMTVVHASDIAAAPRHKQPVAYPDQSLVTIVPEESGIFGDRLVATFLRPLVPANTSYPAITTDTPQSFIWAVSPTGGNATGHGPQGRGIVAAANMGAETAPYNGQTGSIGAPAAETNRQDLMVQAHGALMFLAFMVCMPLAIFAAMFAKWHGFWFKIHWGLMSLAVIFIAVAFGLVYGERSEQGDDHIDTNDEGSHSMVGIVVIALSFFQWVWGIMIDRLYNEKRTAVPWWDYLHHWMGRAILITSWVAIGLGISLYNSGNPINTAVIGIVWAWGSFIVALFIILLINKIIIRRRHGGIDPTLEKSAETKTSYLPDLRHTPSAVVDGPTGVEDTTNVKTGFRPWSVLADRRTRRPRPVTQSSAVTETTNETLTNDY</sequence>
<dbReference type="EMBL" id="QEAO01000002">
    <property type="protein sequence ID" value="TPX37528.1"/>
    <property type="molecule type" value="Genomic_DNA"/>
</dbReference>
<feature type="transmembrane region" description="Helical" evidence="8">
    <location>
        <begin position="134"/>
        <end position="154"/>
    </location>
</feature>
<dbReference type="SMART" id="SM00665">
    <property type="entry name" value="B561"/>
    <property type="match status" value="1"/>
</dbReference>
<dbReference type="PANTHER" id="PTHR47797:SF3">
    <property type="entry name" value="CYTOCHROME B561 DOMAIN-CONTAINING PROTEIN"/>
    <property type="match status" value="1"/>
</dbReference>
<evidence type="ECO:0000313" key="10">
    <source>
        <dbReference type="EMBL" id="TPX37528.1"/>
    </source>
</evidence>
<proteinExistence type="predicted"/>
<dbReference type="GeneID" id="42001735"/>
<evidence type="ECO:0000256" key="8">
    <source>
        <dbReference type="SAM" id="Phobius"/>
    </source>
</evidence>
<feature type="region of interest" description="Disordered" evidence="7">
    <location>
        <begin position="358"/>
        <end position="383"/>
    </location>
</feature>
<dbReference type="AlphaFoldDB" id="A0A507CDW1"/>
<dbReference type="PANTHER" id="PTHR47797">
    <property type="entry name" value="DEHYDROGENASE, PUTATIVE (AFU_ORTHOLOGUE AFUA_8G05805)-RELATED"/>
    <property type="match status" value="1"/>
</dbReference>
<evidence type="ECO:0000259" key="9">
    <source>
        <dbReference type="PROSITE" id="PS50939"/>
    </source>
</evidence>
<name>A0A507CDW1_9FUNG</name>
<keyword evidence="5 8" id="KW-1133">Transmembrane helix</keyword>
<protein>
    <recommendedName>
        <fullName evidence="9">Cytochrome b561 domain-containing protein</fullName>
    </recommendedName>
</protein>
<feature type="transmembrane region" description="Helical" evidence="8">
    <location>
        <begin position="270"/>
        <end position="294"/>
    </location>
</feature>
<evidence type="ECO:0000256" key="4">
    <source>
        <dbReference type="ARBA" id="ARBA00022982"/>
    </source>
</evidence>
<feature type="transmembrane region" description="Helical" evidence="8">
    <location>
        <begin position="166"/>
        <end position="185"/>
    </location>
</feature>
<dbReference type="OrthoDB" id="2118397at2759"/>
<evidence type="ECO:0000256" key="1">
    <source>
        <dbReference type="ARBA" id="ARBA00004370"/>
    </source>
</evidence>
<comment type="subcellular location">
    <subcellularLocation>
        <location evidence="1">Membrane</location>
    </subcellularLocation>
</comment>
<dbReference type="GO" id="GO:0016020">
    <property type="term" value="C:membrane"/>
    <property type="evidence" value="ECO:0007669"/>
    <property type="project" value="UniProtKB-SubCell"/>
</dbReference>
<evidence type="ECO:0000256" key="6">
    <source>
        <dbReference type="ARBA" id="ARBA00023136"/>
    </source>
</evidence>
<evidence type="ECO:0000256" key="5">
    <source>
        <dbReference type="ARBA" id="ARBA00022989"/>
    </source>
</evidence>
<comment type="caution">
    <text evidence="10">The sequence shown here is derived from an EMBL/GenBank/DDBJ whole genome shotgun (WGS) entry which is preliminary data.</text>
</comment>
<dbReference type="Pfam" id="PF03188">
    <property type="entry name" value="Cytochrom_B561"/>
    <property type="match status" value="1"/>
</dbReference>
<dbReference type="RefSeq" id="XP_031027439.1">
    <property type="nucleotide sequence ID" value="XM_031166438.1"/>
</dbReference>
<dbReference type="PROSITE" id="PS50939">
    <property type="entry name" value="CYTOCHROME_B561"/>
    <property type="match status" value="1"/>
</dbReference>
<keyword evidence="2" id="KW-0813">Transport</keyword>
<gene>
    <name evidence="10" type="ORF">SmJEL517_g00509</name>
</gene>
<feature type="compositionally biased region" description="Polar residues" evidence="7">
    <location>
        <begin position="365"/>
        <end position="383"/>
    </location>
</feature>
<keyword evidence="11" id="KW-1185">Reference proteome</keyword>
<keyword evidence="4" id="KW-0249">Electron transport</keyword>
<evidence type="ECO:0000256" key="3">
    <source>
        <dbReference type="ARBA" id="ARBA00022692"/>
    </source>
</evidence>
<feature type="domain" description="Cytochrome b561" evidence="9">
    <location>
        <begin position="93"/>
        <end position="298"/>
    </location>
</feature>
<feature type="transmembrane region" description="Helical" evidence="8">
    <location>
        <begin position="205"/>
        <end position="223"/>
    </location>
</feature>
<reference evidence="10 11" key="1">
    <citation type="journal article" date="2019" name="Sci. Rep.">
        <title>Comparative genomics of chytrid fungi reveal insights into the obligate biotrophic and pathogenic lifestyle of Synchytrium endobioticum.</title>
        <authorList>
            <person name="van de Vossenberg B.T.L.H."/>
            <person name="Warris S."/>
            <person name="Nguyen H.D.T."/>
            <person name="van Gent-Pelzer M.P.E."/>
            <person name="Joly D.L."/>
            <person name="van de Geest H.C."/>
            <person name="Bonants P.J.M."/>
            <person name="Smith D.S."/>
            <person name="Levesque C.A."/>
            <person name="van der Lee T.A.J."/>
        </authorList>
    </citation>
    <scope>NUCLEOTIDE SEQUENCE [LARGE SCALE GENOMIC DNA]</scope>
    <source>
        <strain evidence="10 11">JEL517</strain>
    </source>
</reference>
<dbReference type="Proteomes" id="UP000319731">
    <property type="component" value="Unassembled WGS sequence"/>
</dbReference>
<keyword evidence="3 8" id="KW-0812">Transmembrane</keyword>
<dbReference type="Gene3D" id="1.20.120.1770">
    <property type="match status" value="1"/>
</dbReference>
<feature type="transmembrane region" description="Helical" evidence="8">
    <location>
        <begin position="244"/>
        <end position="264"/>
    </location>
</feature>
<dbReference type="STRING" id="1806994.A0A507CDW1"/>
<organism evidence="10 11">
    <name type="scientific">Synchytrium microbalum</name>
    <dbReference type="NCBI Taxonomy" id="1806994"/>
    <lineage>
        <taxon>Eukaryota</taxon>
        <taxon>Fungi</taxon>
        <taxon>Fungi incertae sedis</taxon>
        <taxon>Chytridiomycota</taxon>
        <taxon>Chytridiomycota incertae sedis</taxon>
        <taxon>Chytridiomycetes</taxon>
        <taxon>Synchytriales</taxon>
        <taxon>Synchytriaceae</taxon>
        <taxon>Synchytrium</taxon>
    </lineage>
</organism>
<dbReference type="CDD" id="cd08760">
    <property type="entry name" value="Cyt_b561_FRRS1_like"/>
    <property type="match status" value="1"/>
</dbReference>
<accession>A0A507CDW1</accession>
<dbReference type="InterPro" id="IPR006593">
    <property type="entry name" value="Cyt_b561/ferric_Rdtase_TM"/>
</dbReference>
<evidence type="ECO:0000256" key="2">
    <source>
        <dbReference type="ARBA" id="ARBA00022448"/>
    </source>
</evidence>
<keyword evidence="6 8" id="KW-0472">Membrane</keyword>
<evidence type="ECO:0000313" key="11">
    <source>
        <dbReference type="Proteomes" id="UP000319731"/>
    </source>
</evidence>